<dbReference type="RefSeq" id="WP_168150296.1">
    <property type="nucleotide sequence ID" value="NZ_JAAWVT010000001.1"/>
</dbReference>
<sequence length="65" mass="7121">MATIDDSRLQGEQIIATVTINTSLTTQDNGISDESGWTDQHELFLDSNGTSYTVVSDRLLWNSTG</sequence>
<dbReference type="EMBL" id="JAAWVT010000001">
    <property type="protein sequence ID" value="NKG19313.1"/>
    <property type="molecule type" value="Genomic_DNA"/>
</dbReference>
<dbReference type="Proteomes" id="UP000746595">
    <property type="component" value="Unassembled WGS sequence"/>
</dbReference>
<organism evidence="1 2">
    <name type="scientific">Paeniglutamicibacter terrestris</name>
    <dbReference type="NCBI Taxonomy" id="2723403"/>
    <lineage>
        <taxon>Bacteria</taxon>
        <taxon>Bacillati</taxon>
        <taxon>Actinomycetota</taxon>
        <taxon>Actinomycetes</taxon>
        <taxon>Micrococcales</taxon>
        <taxon>Micrococcaceae</taxon>
        <taxon>Paeniglutamicibacter</taxon>
    </lineage>
</organism>
<keyword evidence="2" id="KW-1185">Reference proteome</keyword>
<evidence type="ECO:0000313" key="1">
    <source>
        <dbReference type="EMBL" id="NKG19313.1"/>
    </source>
</evidence>
<proteinExistence type="predicted"/>
<comment type="caution">
    <text evidence="1">The sequence shown here is derived from an EMBL/GenBank/DDBJ whole genome shotgun (WGS) entry which is preliminary data.</text>
</comment>
<gene>
    <name evidence="1" type="ORF">HED64_01165</name>
</gene>
<reference evidence="1 2" key="1">
    <citation type="submission" date="2020-04" db="EMBL/GenBank/DDBJ databases">
        <title>Paeniglutamicibacter sp. ANT13_2, a novel actinomycete isolated from sediment in Antarctica.</title>
        <authorList>
            <person name="Sakdapetsiri C."/>
            <person name="Pinyakong O."/>
        </authorList>
    </citation>
    <scope>NUCLEOTIDE SEQUENCE [LARGE SCALE GENOMIC DNA]</scope>
    <source>
        <strain evidence="1 2">ANT13_2</strain>
    </source>
</reference>
<protein>
    <submittedName>
        <fullName evidence="1">Uncharacterized protein</fullName>
    </submittedName>
</protein>
<name>A0ABX1FZY3_9MICC</name>
<evidence type="ECO:0000313" key="2">
    <source>
        <dbReference type="Proteomes" id="UP000746595"/>
    </source>
</evidence>
<accession>A0ABX1FZY3</accession>